<dbReference type="EMBL" id="LGCK01000012">
    <property type="protein sequence ID" value="KPL70954.1"/>
    <property type="molecule type" value="Genomic_DNA"/>
</dbReference>
<dbReference type="AlphaFoldDB" id="A0A0N8GKY0"/>
<dbReference type="PROSITE" id="PS51352">
    <property type="entry name" value="THIOREDOXIN_2"/>
    <property type="match status" value="1"/>
</dbReference>
<accession>A0A0N8GKY0</accession>
<evidence type="ECO:0000313" key="4">
    <source>
        <dbReference type="Proteomes" id="UP000050430"/>
    </source>
</evidence>
<dbReference type="InterPro" id="IPR013766">
    <property type="entry name" value="Thioredoxin_domain"/>
</dbReference>
<organism evidence="3 4">
    <name type="scientific">Leptolinea tardivitalis</name>
    <dbReference type="NCBI Taxonomy" id="229920"/>
    <lineage>
        <taxon>Bacteria</taxon>
        <taxon>Bacillati</taxon>
        <taxon>Chloroflexota</taxon>
        <taxon>Anaerolineae</taxon>
        <taxon>Anaerolineales</taxon>
        <taxon>Anaerolineaceae</taxon>
        <taxon>Leptolinea</taxon>
    </lineage>
</organism>
<proteinExistence type="predicted"/>
<dbReference type="InterPro" id="IPR050553">
    <property type="entry name" value="Thioredoxin_ResA/DsbE_sf"/>
</dbReference>
<dbReference type="PANTHER" id="PTHR42852">
    <property type="entry name" value="THIOL:DISULFIDE INTERCHANGE PROTEIN DSBE"/>
    <property type="match status" value="1"/>
</dbReference>
<evidence type="ECO:0000256" key="1">
    <source>
        <dbReference type="SAM" id="Phobius"/>
    </source>
</evidence>
<dbReference type="OrthoDB" id="25753at2"/>
<feature type="domain" description="Thioredoxin" evidence="2">
    <location>
        <begin position="48"/>
        <end position="188"/>
    </location>
</feature>
<dbReference type="STRING" id="229920.ADM99_11635"/>
<dbReference type="Pfam" id="PF00578">
    <property type="entry name" value="AhpC-TSA"/>
    <property type="match status" value="1"/>
</dbReference>
<keyword evidence="4" id="KW-1185">Reference proteome</keyword>
<gene>
    <name evidence="3" type="ORF">ADM99_11635</name>
</gene>
<dbReference type="RefSeq" id="WP_062422675.1">
    <property type="nucleotide sequence ID" value="NZ_BBYA01000011.1"/>
</dbReference>
<evidence type="ECO:0000259" key="2">
    <source>
        <dbReference type="PROSITE" id="PS51352"/>
    </source>
</evidence>
<dbReference type="SUPFAM" id="SSF52833">
    <property type="entry name" value="Thioredoxin-like"/>
    <property type="match status" value="1"/>
</dbReference>
<dbReference type="InterPro" id="IPR036249">
    <property type="entry name" value="Thioredoxin-like_sf"/>
</dbReference>
<dbReference type="PANTHER" id="PTHR42852:SF17">
    <property type="entry name" value="THIOREDOXIN-LIKE PROTEIN HI_1115"/>
    <property type="match status" value="1"/>
</dbReference>
<evidence type="ECO:0000313" key="3">
    <source>
        <dbReference type="EMBL" id="KPL70954.1"/>
    </source>
</evidence>
<dbReference type="Proteomes" id="UP000050430">
    <property type="component" value="Unassembled WGS sequence"/>
</dbReference>
<dbReference type="GO" id="GO:0016491">
    <property type="term" value="F:oxidoreductase activity"/>
    <property type="evidence" value="ECO:0007669"/>
    <property type="project" value="InterPro"/>
</dbReference>
<dbReference type="Gene3D" id="3.40.30.10">
    <property type="entry name" value="Glutaredoxin"/>
    <property type="match status" value="1"/>
</dbReference>
<comment type="caution">
    <text evidence="3">The sequence shown here is derived from an EMBL/GenBank/DDBJ whole genome shotgun (WGS) entry which is preliminary data.</text>
</comment>
<protein>
    <recommendedName>
        <fullName evidence="2">Thioredoxin domain-containing protein</fullName>
    </recommendedName>
</protein>
<keyword evidence="1" id="KW-1133">Transmembrane helix</keyword>
<reference evidence="3 4" key="1">
    <citation type="submission" date="2015-07" db="EMBL/GenBank/DDBJ databases">
        <title>Genome sequence of Leptolinea tardivitalis DSM 16556.</title>
        <authorList>
            <person name="Hemp J."/>
            <person name="Ward L.M."/>
            <person name="Pace L.A."/>
            <person name="Fischer W.W."/>
        </authorList>
    </citation>
    <scope>NUCLEOTIDE SEQUENCE [LARGE SCALE GENOMIC DNA]</scope>
    <source>
        <strain evidence="3 4">YMTK-2</strain>
    </source>
</reference>
<dbReference type="InterPro" id="IPR000866">
    <property type="entry name" value="AhpC/TSA"/>
</dbReference>
<dbReference type="GO" id="GO:0016209">
    <property type="term" value="F:antioxidant activity"/>
    <property type="evidence" value="ECO:0007669"/>
    <property type="project" value="InterPro"/>
</dbReference>
<sequence>MKKDVVDSQNQKVRRHLPVWIFLTAFIILGVFLGIMAAGYARSVRVALSPGEKLPELSLTSFTGTTYHSMDLKNKVVVIHFWASWCQTCEEEMRSFEEIWQQYKKSDQFMILGVDYVDTEVQALPYLKRLGITYPNGPDLQMKLAETFRVTGVPETFIFDRSSHLAFYKIGPFASVSEIKGVIEPLLVRE</sequence>
<keyword evidence="1" id="KW-0472">Membrane</keyword>
<keyword evidence="1" id="KW-0812">Transmembrane</keyword>
<dbReference type="CDD" id="cd02966">
    <property type="entry name" value="TlpA_like_family"/>
    <property type="match status" value="1"/>
</dbReference>
<name>A0A0N8GKY0_9CHLR</name>
<feature type="transmembrane region" description="Helical" evidence="1">
    <location>
        <begin position="20"/>
        <end position="41"/>
    </location>
</feature>